<evidence type="ECO:0000313" key="1">
    <source>
        <dbReference type="EMBL" id="GAL33932.1"/>
    </source>
</evidence>
<comment type="caution">
    <text evidence="1">The sequence shown here is derived from an EMBL/GenBank/DDBJ whole genome shotgun (WGS) entry which is preliminary data.</text>
</comment>
<evidence type="ECO:0000313" key="2">
    <source>
        <dbReference type="Proteomes" id="UP000029224"/>
    </source>
</evidence>
<dbReference type="SUPFAM" id="SSF53649">
    <property type="entry name" value="Alkaline phosphatase-like"/>
    <property type="match status" value="1"/>
</dbReference>
<accession>A0A090TS79</accession>
<sequence>MSMLTEQGPSNRKEIIYYERDRLQAVRVGDWKAHFIVQNHGWSGPKEELNAPLLFNLRRDPYERAAEESGMYINWMGKKMWAFGPAQAAVKQHLETFKEWPPLTFEPEAVDVSGIGR</sequence>
<dbReference type="Gene3D" id="3.30.1120.10">
    <property type="match status" value="1"/>
</dbReference>
<dbReference type="GO" id="GO:0004065">
    <property type="term" value="F:arylsulfatase activity"/>
    <property type="evidence" value="ECO:0007669"/>
    <property type="project" value="UniProtKB-EC"/>
</dbReference>
<protein>
    <submittedName>
        <fullName evidence="1">Arylsulfatase</fullName>
        <ecNumber evidence="1">3.1.6.1</ecNumber>
    </submittedName>
</protein>
<dbReference type="Pfam" id="PF14707">
    <property type="entry name" value="Sulfatase_C"/>
    <property type="match status" value="1"/>
</dbReference>
<dbReference type="EC" id="3.1.6.1" evidence="1"/>
<dbReference type="AlphaFoldDB" id="A0A090TS79"/>
<keyword evidence="2" id="KW-1185">Reference proteome</keyword>
<proteinExistence type="predicted"/>
<name>A0A090TS79_9VIBR</name>
<dbReference type="Proteomes" id="UP000029224">
    <property type="component" value="Unassembled WGS sequence"/>
</dbReference>
<dbReference type="EMBL" id="BBMT01000004">
    <property type="protein sequence ID" value="GAL33932.1"/>
    <property type="molecule type" value="Genomic_DNA"/>
</dbReference>
<organism evidence="1 2">
    <name type="scientific">Vibrio maritimus</name>
    <dbReference type="NCBI Taxonomy" id="990268"/>
    <lineage>
        <taxon>Bacteria</taxon>
        <taxon>Pseudomonadati</taxon>
        <taxon>Pseudomonadota</taxon>
        <taxon>Gammaproteobacteria</taxon>
        <taxon>Vibrionales</taxon>
        <taxon>Vibrionaceae</taxon>
        <taxon>Vibrio</taxon>
    </lineage>
</organism>
<dbReference type="InterPro" id="IPR017850">
    <property type="entry name" value="Alkaline_phosphatase_core_sf"/>
</dbReference>
<gene>
    <name evidence="1" type="ORF">JCM19240_840</name>
</gene>
<keyword evidence="1" id="KW-0378">Hydrolase</keyword>
<reference evidence="1 2" key="2">
    <citation type="submission" date="2014-09" db="EMBL/GenBank/DDBJ databases">
        <authorList>
            <consortium name="NBRP consortium"/>
            <person name="Sawabe T."/>
            <person name="Meirelles P."/>
            <person name="Nakanishi M."/>
            <person name="Sayaka M."/>
            <person name="Hattori M."/>
            <person name="Ohkuma M."/>
        </authorList>
    </citation>
    <scope>NUCLEOTIDE SEQUENCE [LARGE SCALE GENOMIC DNA]</scope>
    <source>
        <strain evidence="1 2">JCM 19240</strain>
    </source>
</reference>
<reference evidence="1 2" key="1">
    <citation type="submission" date="2014-09" db="EMBL/GenBank/DDBJ databases">
        <title>Vibrio maritimus JCM 19240. (C210) whole genome shotgun sequence.</title>
        <authorList>
            <person name="Sawabe T."/>
            <person name="Meirelles P."/>
            <person name="Nakanishi M."/>
            <person name="Sayaka M."/>
            <person name="Hattori M."/>
            <person name="Ohkuma M."/>
        </authorList>
    </citation>
    <scope>NUCLEOTIDE SEQUENCE [LARGE SCALE GENOMIC DNA]</scope>
    <source>
        <strain evidence="1 2">JCM 19240</strain>
    </source>
</reference>